<reference evidence="7" key="1">
    <citation type="submission" date="2022-12" db="EMBL/GenBank/DDBJ databases">
        <title>Draft genome assemblies for two species of Escallonia (Escalloniales).</title>
        <authorList>
            <person name="Chanderbali A."/>
            <person name="Dervinis C."/>
            <person name="Anghel I."/>
            <person name="Soltis D."/>
            <person name="Soltis P."/>
            <person name="Zapata F."/>
        </authorList>
    </citation>
    <scope>NUCLEOTIDE SEQUENCE</scope>
    <source>
        <strain evidence="7">UCBG64.0493</strain>
        <tissue evidence="7">Leaf</tissue>
    </source>
</reference>
<comment type="similarity">
    <text evidence="2">Belongs to the mitochondrion-specific ribosomal protein mS33 family.</text>
</comment>
<evidence type="ECO:0000256" key="4">
    <source>
        <dbReference type="ARBA" id="ARBA00023128"/>
    </source>
</evidence>
<evidence type="ECO:0000256" key="1">
    <source>
        <dbReference type="ARBA" id="ARBA00004173"/>
    </source>
</evidence>
<evidence type="ECO:0000313" key="7">
    <source>
        <dbReference type="EMBL" id="KAK3034839.1"/>
    </source>
</evidence>
<dbReference type="EMBL" id="JAVXUP010000190">
    <property type="protein sequence ID" value="KAK3034839.1"/>
    <property type="molecule type" value="Genomic_DNA"/>
</dbReference>
<keyword evidence="5" id="KW-0687">Ribonucleoprotein</keyword>
<name>A0AA88WWW5_9ASTE</name>
<dbReference type="Proteomes" id="UP001188597">
    <property type="component" value="Unassembled WGS sequence"/>
</dbReference>
<comment type="caution">
    <text evidence="7">The sequence shown here is derived from an EMBL/GenBank/DDBJ whole genome shotgun (WGS) entry which is preliminary data.</text>
</comment>
<protein>
    <recommendedName>
        <fullName evidence="6">Small ribosomal subunit protein mS33</fullName>
    </recommendedName>
</protein>
<proteinExistence type="inferred from homology"/>
<evidence type="ECO:0000313" key="8">
    <source>
        <dbReference type="Proteomes" id="UP001188597"/>
    </source>
</evidence>
<dbReference type="AlphaFoldDB" id="A0AA88WWW5"/>
<evidence type="ECO:0000256" key="3">
    <source>
        <dbReference type="ARBA" id="ARBA00022980"/>
    </source>
</evidence>
<keyword evidence="4" id="KW-0496">Mitochondrion</keyword>
<dbReference type="GO" id="GO:0005739">
    <property type="term" value="C:mitochondrion"/>
    <property type="evidence" value="ECO:0007669"/>
    <property type="project" value="UniProtKB-SubCell"/>
</dbReference>
<organism evidence="7 8">
    <name type="scientific">Escallonia herrerae</name>
    <dbReference type="NCBI Taxonomy" id="1293975"/>
    <lineage>
        <taxon>Eukaryota</taxon>
        <taxon>Viridiplantae</taxon>
        <taxon>Streptophyta</taxon>
        <taxon>Embryophyta</taxon>
        <taxon>Tracheophyta</taxon>
        <taxon>Spermatophyta</taxon>
        <taxon>Magnoliopsida</taxon>
        <taxon>eudicotyledons</taxon>
        <taxon>Gunneridae</taxon>
        <taxon>Pentapetalae</taxon>
        <taxon>asterids</taxon>
        <taxon>campanulids</taxon>
        <taxon>Escalloniales</taxon>
        <taxon>Escalloniaceae</taxon>
        <taxon>Escallonia</taxon>
    </lineage>
</organism>
<accession>A0AA88WWW5</accession>
<evidence type="ECO:0000256" key="2">
    <source>
        <dbReference type="ARBA" id="ARBA00008970"/>
    </source>
</evidence>
<dbReference type="PANTHER" id="PTHR13362">
    <property type="entry name" value="MITOCHONDRIAL RIBOSOMAL PROTEIN S33"/>
    <property type="match status" value="1"/>
</dbReference>
<dbReference type="InterPro" id="IPR013219">
    <property type="entry name" value="Ribosomal_mS33"/>
</dbReference>
<sequence length="191" mass="21440">MAHEVVGDYAMRSLIHLRSLSVLTVGITLFTPSTKADLINCISISHEVSLCSAELEGSFRVNQDRERTSVGGLKNAVVQAATSGVTEAKARIFGHVLNPRGQRSPHKILRKKLIGEKVAQWYPHDIKKDDPLVMTRQEQERLSKLEMLKRRGRDHLRRAKESMLPNVNRVLPGLTMMIPANEPGIGLDLWF</sequence>
<dbReference type="GO" id="GO:0005840">
    <property type="term" value="C:ribosome"/>
    <property type="evidence" value="ECO:0007669"/>
    <property type="project" value="UniProtKB-KW"/>
</dbReference>
<dbReference type="Pfam" id="PF08293">
    <property type="entry name" value="MRP-S33"/>
    <property type="match status" value="1"/>
</dbReference>
<keyword evidence="3" id="KW-0689">Ribosomal protein</keyword>
<dbReference type="GO" id="GO:1990904">
    <property type="term" value="C:ribonucleoprotein complex"/>
    <property type="evidence" value="ECO:0007669"/>
    <property type="project" value="UniProtKB-KW"/>
</dbReference>
<comment type="subcellular location">
    <subcellularLocation>
        <location evidence="1">Mitochondrion</location>
    </subcellularLocation>
</comment>
<gene>
    <name evidence="7" type="ORF">RJ639_032294</name>
</gene>
<dbReference type="PANTHER" id="PTHR13362:SF2">
    <property type="entry name" value="SMALL RIBOSOMAL SUBUNIT PROTEIN MS33"/>
    <property type="match status" value="1"/>
</dbReference>
<evidence type="ECO:0000256" key="6">
    <source>
        <dbReference type="ARBA" id="ARBA00035132"/>
    </source>
</evidence>
<keyword evidence="8" id="KW-1185">Reference proteome</keyword>
<evidence type="ECO:0000256" key="5">
    <source>
        <dbReference type="ARBA" id="ARBA00023274"/>
    </source>
</evidence>